<organism evidence="10">
    <name type="scientific">bioreactor metagenome</name>
    <dbReference type="NCBI Taxonomy" id="1076179"/>
    <lineage>
        <taxon>unclassified sequences</taxon>
        <taxon>metagenomes</taxon>
        <taxon>ecological metagenomes</taxon>
    </lineage>
</organism>
<dbReference type="InterPro" id="IPR023404">
    <property type="entry name" value="rSAM_horseshoe"/>
</dbReference>
<dbReference type="InterPro" id="IPR006638">
    <property type="entry name" value="Elp3/MiaA/NifB-like_rSAM"/>
</dbReference>
<dbReference type="SFLD" id="SFLDS00029">
    <property type="entry name" value="Radical_SAM"/>
    <property type="match status" value="1"/>
</dbReference>
<dbReference type="GO" id="GO:0046872">
    <property type="term" value="F:metal ion binding"/>
    <property type="evidence" value="ECO:0007669"/>
    <property type="project" value="UniProtKB-KW"/>
</dbReference>
<keyword evidence="10" id="KW-0687">Ribonucleoprotein</keyword>
<evidence type="ECO:0000259" key="9">
    <source>
        <dbReference type="PROSITE" id="PS51918"/>
    </source>
</evidence>
<dbReference type="InterPro" id="IPR005839">
    <property type="entry name" value="Methylthiotransferase"/>
</dbReference>
<keyword evidence="3" id="KW-0963">Cytoplasm</keyword>
<keyword evidence="6" id="KW-0408">Iron</keyword>
<keyword evidence="7" id="KW-0411">Iron-sulfur</keyword>
<keyword evidence="4" id="KW-0949">S-adenosyl-L-methionine</keyword>
<dbReference type="InterPro" id="IPR038135">
    <property type="entry name" value="Methylthiotransferase_N_sf"/>
</dbReference>
<dbReference type="PROSITE" id="PS01278">
    <property type="entry name" value="MTTASE_RADICAL"/>
    <property type="match status" value="1"/>
</dbReference>
<dbReference type="AlphaFoldDB" id="A0A644TJE9"/>
<evidence type="ECO:0000256" key="1">
    <source>
        <dbReference type="ARBA" id="ARBA00001966"/>
    </source>
</evidence>
<comment type="caution">
    <text evidence="10">The sequence shown here is derived from an EMBL/GenBank/DDBJ whole genome shotgun (WGS) entry which is preliminary data.</text>
</comment>
<dbReference type="HAMAP" id="MF_01865">
    <property type="entry name" value="MTTase_RimO"/>
    <property type="match status" value="1"/>
</dbReference>
<evidence type="ECO:0000256" key="7">
    <source>
        <dbReference type="ARBA" id="ARBA00023014"/>
    </source>
</evidence>
<accession>A0A644TJE9</accession>
<evidence type="ECO:0000259" key="8">
    <source>
        <dbReference type="PROSITE" id="PS51449"/>
    </source>
</evidence>
<evidence type="ECO:0000256" key="4">
    <source>
        <dbReference type="ARBA" id="ARBA00022691"/>
    </source>
</evidence>
<dbReference type="SFLD" id="SFLDG01061">
    <property type="entry name" value="methylthiotransferase"/>
    <property type="match status" value="1"/>
</dbReference>
<reference evidence="10" key="1">
    <citation type="submission" date="2019-08" db="EMBL/GenBank/DDBJ databases">
        <authorList>
            <person name="Kucharzyk K."/>
            <person name="Murdoch R.W."/>
            <person name="Higgins S."/>
            <person name="Loffler F."/>
        </authorList>
    </citation>
    <scope>NUCLEOTIDE SEQUENCE</scope>
</reference>
<dbReference type="Gene3D" id="2.40.50.140">
    <property type="entry name" value="Nucleic acid-binding proteins"/>
    <property type="match status" value="1"/>
</dbReference>
<dbReference type="NCBIfam" id="TIGR01125">
    <property type="entry name" value="30S ribosomal protein S12 methylthiotransferase RimO"/>
    <property type="match status" value="1"/>
</dbReference>
<dbReference type="Pfam" id="PF00919">
    <property type="entry name" value="UPF0004"/>
    <property type="match status" value="1"/>
</dbReference>
<dbReference type="PROSITE" id="PS51449">
    <property type="entry name" value="MTTASE_N"/>
    <property type="match status" value="1"/>
</dbReference>
<keyword evidence="5" id="KW-0479">Metal-binding</keyword>
<comment type="cofactor">
    <cofactor evidence="1">
        <name>[4Fe-4S] cluster</name>
        <dbReference type="ChEBI" id="CHEBI:49883"/>
    </cofactor>
</comment>
<keyword evidence="10" id="KW-0689">Ribosomal protein</keyword>
<dbReference type="FunFam" id="3.80.30.20:FF:000001">
    <property type="entry name" value="tRNA-2-methylthio-N(6)-dimethylallyladenosine synthase 2"/>
    <property type="match status" value="1"/>
</dbReference>
<dbReference type="GO" id="GO:0006400">
    <property type="term" value="P:tRNA modification"/>
    <property type="evidence" value="ECO:0007669"/>
    <property type="project" value="InterPro"/>
</dbReference>
<dbReference type="PANTHER" id="PTHR43837:SF1">
    <property type="entry name" value="RIBOSOMAL PROTEIN US12 METHYLTHIOTRANSFERASE RIMO"/>
    <property type="match status" value="1"/>
</dbReference>
<dbReference type="NCBIfam" id="TIGR00089">
    <property type="entry name" value="MiaB/RimO family radical SAM methylthiotransferase"/>
    <property type="match status" value="1"/>
</dbReference>
<dbReference type="EMBL" id="VSSQ01000030">
    <property type="protein sequence ID" value="MPL65841.1"/>
    <property type="molecule type" value="Genomic_DNA"/>
</dbReference>
<dbReference type="GO" id="GO:0035599">
    <property type="term" value="F:aspartic acid methylthiotransferase activity"/>
    <property type="evidence" value="ECO:0007669"/>
    <property type="project" value="TreeGrafter"/>
</dbReference>
<gene>
    <name evidence="10" type="primary">rimO_5</name>
    <name evidence="10" type="ORF">SDC9_11506</name>
</gene>
<name>A0A644TJE9_9ZZZZ</name>
<dbReference type="PROSITE" id="PS51918">
    <property type="entry name" value="RADICAL_SAM"/>
    <property type="match status" value="1"/>
</dbReference>
<dbReference type="GO" id="GO:0005840">
    <property type="term" value="C:ribosome"/>
    <property type="evidence" value="ECO:0007669"/>
    <property type="project" value="UniProtKB-KW"/>
</dbReference>
<dbReference type="SFLD" id="SFLDF00274">
    <property type="entry name" value="ribosomal_protein_S12_methylth"/>
    <property type="match status" value="1"/>
</dbReference>
<dbReference type="Pfam" id="PF04055">
    <property type="entry name" value="Radical_SAM"/>
    <property type="match status" value="1"/>
</dbReference>
<dbReference type="Pfam" id="PF18693">
    <property type="entry name" value="TRAM_2"/>
    <property type="match status" value="1"/>
</dbReference>
<dbReference type="EC" id="2.8.4.4" evidence="10"/>
<evidence type="ECO:0000256" key="6">
    <source>
        <dbReference type="ARBA" id="ARBA00023004"/>
    </source>
</evidence>
<feature type="domain" description="MTTase N-terminal" evidence="8">
    <location>
        <begin position="1"/>
        <end position="114"/>
    </location>
</feature>
<dbReference type="Gene3D" id="3.40.50.12160">
    <property type="entry name" value="Methylthiotransferase, N-terminal domain"/>
    <property type="match status" value="1"/>
</dbReference>
<keyword evidence="2" id="KW-0004">4Fe-4S</keyword>
<keyword evidence="10" id="KW-0808">Transferase</keyword>
<dbReference type="SFLD" id="SFLDG01082">
    <property type="entry name" value="B12-binding_domain_containing"/>
    <property type="match status" value="1"/>
</dbReference>
<dbReference type="GO" id="GO:0051539">
    <property type="term" value="F:4 iron, 4 sulfur cluster binding"/>
    <property type="evidence" value="ECO:0007669"/>
    <property type="project" value="UniProtKB-KW"/>
</dbReference>
<dbReference type="InterPro" id="IPR020612">
    <property type="entry name" value="Methylthiotransferase_CS"/>
</dbReference>
<dbReference type="InterPro" id="IPR005840">
    <property type="entry name" value="Ribosomal_uS12_MeSTrfase_RimO"/>
</dbReference>
<dbReference type="GO" id="GO:0005829">
    <property type="term" value="C:cytosol"/>
    <property type="evidence" value="ECO:0007669"/>
    <property type="project" value="TreeGrafter"/>
</dbReference>
<feature type="domain" description="Radical SAM core" evidence="9">
    <location>
        <begin position="139"/>
        <end position="369"/>
    </location>
</feature>
<dbReference type="PANTHER" id="PTHR43837">
    <property type="entry name" value="RIBOSOMAL PROTEIN S12 METHYLTHIOTRANSFERASE RIMO"/>
    <property type="match status" value="1"/>
</dbReference>
<proteinExistence type="inferred from homology"/>
<dbReference type="CDD" id="cd01335">
    <property type="entry name" value="Radical_SAM"/>
    <property type="match status" value="1"/>
</dbReference>
<evidence type="ECO:0000256" key="3">
    <source>
        <dbReference type="ARBA" id="ARBA00022490"/>
    </source>
</evidence>
<evidence type="ECO:0000256" key="2">
    <source>
        <dbReference type="ARBA" id="ARBA00022485"/>
    </source>
</evidence>
<dbReference type="SUPFAM" id="SSF102114">
    <property type="entry name" value="Radical SAM enzymes"/>
    <property type="match status" value="1"/>
</dbReference>
<dbReference type="InterPro" id="IPR012340">
    <property type="entry name" value="NA-bd_OB-fold"/>
</dbReference>
<dbReference type="SMART" id="SM00729">
    <property type="entry name" value="Elp3"/>
    <property type="match status" value="1"/>
</dbReference>
<evidence type="ECO:0000256" key="5">
    <source>
        <dbReference type="ARBA" id="ARBA00022723"/>
    </source>
</evidence>
<evidence type="ECO:0000313" key="10">
    <source>
        <dbReference type="EMBL" id="MPL65841.1"/>
    </source>
</evidence>
<dbReference type="GO" id="GO:0103039">
    <property type="term" value="F:protein methylthiotransferase activity"/>
    <property type="evidence" value="ECO:0007669"/>
    <property type="project" value="UniProtKB-EC"/>
</dbReference>
<dbReference type="Gene3D" id="3.80.30.20">
    <property type="entry name" value="tm_1862 like domain"/>
    <property type="match status" value="1"/>
</dbReference>
<dbReference type="InterPro" id="IPR058240">
    <property type="entry name" value="rSAM_sf"/>
</dbReference>
<protein>
    <submittedName>
        <fullName evidence="10">Ribosomal protein S12 methylthiotransferase RimO</fullName>
        <ecNumber evidence="10">2.8.4.4</ecNumber>
    </submittedName>
</protein>
<dbReference type="InterPro" id="IPR013848">
    <property type="entry name" value="Methylthiotransferase_N"/>
</dbReference>
<dbReference type="InterPro" id="IPR002792">
    <property type="entry name" value="TRAM_dom"/>
</dbReference>
<sequence length="445" mass="49383">MKFFIDHHGCAKNQVDGEELAARLEAAGHSYVPSGDEADCIIINTCGFIESAKKESIDAALAIKHFWPDKKVLIAGCLAQRYPEALMTEMTEADGVLGNADLSLAPQALRNLEQGQRSSIVVEQPREIAFGYYPRRRLFDYPGSAHLKITEGCDNRCSYCAIPLIRGSLRSRSMEDVAAELESLVARGIFEVNLIGQDLGAYGRDSSGESDLVRLLERLERVEGDFRLRVLYIHPDHFPEGLLDIMSSSRKIFPYFDLPFQHASEKILRAMNRKGSARIYLELVERIRKTLPESMIRSTFLVGFPGESEEDFAALRGFQQEASLDWLGVFSYSREEGTPAYSMKARVPKKLAEARKASVEAAQGPITDRRLRRFIGKEIEVLAEEAVEGSALSLARGWMQAPDVDGLTLVKAKLEPGTRAMVRINAVNGVDFEAQPLAADEAGKP</sequence>
<dbReference type="InterPro" id="IPR007197">
    <property type="entry name" value="rSAM"/>
</dbReference>